<proteinExistence type="predicted"/>
<feature type="compositionally biased region" description="Polar residues" evidence="1">
    <location>
        <begin position="519"/>
        <end position="537"/>
    </location>
</feature>
<feature type="compositionally biased region" description="Polar residues" evidence="1">
    <location>
        <begin position="921"/>
        <end position="933"/>
    </location>
</feature>
<evidence type="ECO:0000313" key="4">
    <source>
        <dbReference type="EMBL" id="CAC5391886.1"/>
    </source>
</evidence>
<accession>A0A6J8C8X6</accession>
<feature type="region of interest" description="Disordered" evidence="1">
    <location>
        <begin position="819"/>
        <end position="841"/>
    </location>
</feature>
<dbReference type="PROSITE" id="PS50024">
    <property type="entry name" value="SEA"/>
    <property type="match status" value="1"/>
</dbReference>
<feature type="compositionally biased region" description="Low complexity" evidence="1">
    <location>
        <begin position="673"/>
        <end position="689"/>
    </location>
</feature>
<feature type="compositionally biased region" description="Low complexity" evidence="1">
    <location>
        <begin position="934"/>
        <end position="951"/>
    </location>
</feature>
<feature type="compositionally biased region" description="Polar residues" evidence="1">
    <location>
        <begin position="690"/>
        <end position="718"/>
    </location>
</feature>
<feature type="compositionally biased region" description="Low complexity" evidence="1">
    <location>
        <begin position="589"/>
        <end position="645"/>
    </location>
</feature>
<keyword evidence="2" id="KW-0472">Membrane</keyword>
<evidence type="ECO:0000259" key="3">
    <source>
        <dbReference type="PROSITE" id="PS50024"/>
    </source>
</evidence>
<feature type="domain" description="SEA" evidence="3">
    <location>
        <begin position="371"/>
        <end position="490"/>
    </location>
</feature>
<feature type="compositionally biased region" description="Polar residues" evidence="1">
    <location>
        <begin position="952"/>
        <end position="998"/>
    </location>
</feature>
<dbReference type="SUPFAM" id="SSF82671">
    <property type="entry name" value="SEA domain"/>
    <property type="match status" value="1"/>
</dbReference>
<evidence type="ECO:0000313" key="5">
    <source>
        <dbReference type="Proteomes" id="UP000507470"/>
    </source>
</evidence>
<feature type="compositionally biased region" description="Polar residues" evidence="1">
    <location>
        <begin position="562"/>
        <end position="588"/>
    </location>
</feature>
<feature type="region of interest" description="Disordered" evidence="1">
    <location>
        <begin position="200"/>
        <end position="275"/>
    </location>
</feature>
<feature type="compositionally biased region" description="Polar residues" evidence="1">
    <location>
        <begin position="732"/>
        <end position="742"/>
    </location>
</feature>
<feature type="compositionally biased region" description="Low complexity" evidence="1">
    <location>
        <begin position="538"/>
        <end position="561"/>
    </location>
</feature>
<protein>
    <recommendedName>
        <fullName evidence="3">SEA domain-containing protein</fullName>
    </recommendedName>
</protein>
<feature type="transmembrane region" description="Helical" evidence="2">
    <location>
        <begin position="346"/>
        <end position="370"/>
    </location>
</feature>
<keyword evidence="2" id="KW-0812">Transmembrane</keyword>
<feature type="compositionally biased region" description="Low complexity" evidence="1">
    <location>
        <begin position="719"/>
        <end position="731"/>
    </location>
</feature>
<feature type="compositionally biased region" description="Low complexity" evidence="1">
    <location>
        <begin position="654"/>
        <end position="666"/>
    </location>
</feature>
<feature type="region of interest" description="Disordered" evidence="1">
    <location>
        <begin position="513"/>
        <end position="778"/>
    </location>
</feature>
<dbReference type="Proteomes" id="UP000507470">
    <property type="component" value="Unassembled WGS sequence"/>
</dbReference>
<feature type="compositionally biased region" description="Low complexity" evidence="1">
    <location>
        <begin position="745"/>
        <end position="776"/>
    </location>
</feature>
<organism evidence="4 5">
    <name type="scientific">Mytilus coruscus</name>
    <name type="common">Sea mussel</name>
    <dbReference type="NCBI Taxonomy" id="42192"/>
    <lineage>
        <taxon>Eukaryota</taxon>
        <taxon>Metazoa</taxon>
        <taxon>Spiralia</taxon>
        <taxon>Lophotrochozoa</taxon>
        <taxon>Mollusca</taxon>
        <taxon>Bivalvia</taxon>
        <taxon>Autobranchia</taxon>
        <taxon>Pteriomorphia</taxon>
        <taxon>Mytilida</taxon>
        <taxon>Mytiloidea</taxon>
        <taxon>Mytilidae</taxon>
        <taxon>Mytilinae</taxon>
        <taxon>Mytilus</taxon>
    </lineage>
</organism>
<dbReference type="InterPro" id="IPR000082">
    <property type="entry name" value="SEA_dom"/>
</dbReference>
<gene>
    <name evidence="4" type="ORF">MCOR_26865</name>
</gene>
<dbReference type="InterPro" id="IPR036364">
    <property type="entry name" value="SEA_dom_sf"/>
</dbReference>
<evidence type="ECO:0000256" key="1">
    <source>
        <dbReference type="SAM" id="MobiDB-lite"/>
    </source>
</evidence>
<evidence type="ECO:0000256" key="2">
    <source>
        <dbReference type="SAM" id="Phobius"/>
    </source>
</evidence>
<dbReference type="OrthoDB" id="6146898at2759"/>
<keyword evidence="2" id="KW-1133">Transmembrane helix</keyword>
<dbReference type="EMBL" id="CACVKT020004853">
    <property type="protein sequence ID" value="CAC5391886.1"/>
    <property type="molecule type" value="Genomic_DNA"/>
</dbReference>
<feature type="compositionally biased region" description="Basic and acidic residues" evidence="1">
    <location>
        <begin position="255"/>
        <end position="270"/>
    </location>
</feature>
<reference evidence="4 5" key="1">
    <citation type="submission" date="2020-06" db="EMBL/GenBank/DDBJ databases">
        <authorList>
            <person name="Li R."/>
            <person name="Bekaert M."/>
        </authorList>
    </citation>
    <scope>NUCLEOTIDE SEQUENCE [LARGE SCALE GENOMIC DNA]</scope>
    <source>
        <strain evidence="5">wild</strain>
    </source>
</reference>
<sequence>MLLVESLHGEFCQNAPPSNHALTILKAEIRPTVTVRTHTDVRLIKRNQRRSQHGDNRSSYFSADLGRSGVYDSVNGTPINFSQRGDNPNDLRNTEGISETARESGLYASRIGSIKQPIEDYSKETIGSTDNFHRQNWDQSFEEGNRTPESGTYSRNIESHQRGGMDYKENDDITRSSTFDNTRDSGLYSRKIGSFRETIPDKDVATPFPDNPGLDNQRQSSKIFKPNKYTGNTLETMLEGEDESKQPEHSTFFSESRKISDTRRNTDYDGHSNASFQDDKEIPTWTDMMFDRQFTDEYIKKKWPKITLPLANTRKNDPFVPGIVDEGSITIDEKSGTHDHKVRNTLCVIGLGTLLLCLVGAAIITIALLADQRTVKVNMTVAINRTFTAELNDTESTEYKAFTTEFCSEMKNVYASKSSSVDGYFGCKVIQLTDGSIIVNYVIYFISSTNQQVTTDTVSTTLITHLSVSSTKLGSLVVITNTIIVHDVATETLESPPAVDKIATTTTIKSTIETTTKENVPSTETAPASESVQQTEATTLKTMQSTTETTSRTISSTNETTPNSKQSTTAIFTPFISSTKETTPKTMQSTTDPSTPSTTSTGDTSSKTMQSTTETTTPLITSTGETTPKTVQSTTETTSPSISSTGEKTPNNMQSTTETTTLSLSSTEKKTQKTMQSSTETITPSIPSTKETTPKSMQSKTSTPSISSTEKITKKTMQSTKETTISSISTTLEPMSSPSNDQVSEETTTQQTFKTTESTLTTTEESTQTETSTTQENISNKDTTITIVNTTPVIVTSPSIASTLKETSTLATTYQTPEMTTSAVTTKPTDESTMSGATMLNGKTTTTSITQSTTKPVTVSDYVTPTIIDVTTRTTHIPFLSETISPVSSAKTEIQSTFTQNIKNTPFFALTDQTNASVKVSTMEKTTSRSTTLSEGMTSTTSEDETTVSTSRIDTSSDKTSSVKITTPEVPSSKETTATLDNVPTTTPAYGPSSNGTSTSLTPASVELNCTDAVEADLYSGPVTMECTVKKSEEFEYIGIYYGNGFDNTIYGVLVYKNGTIFKTYKEHQDISINIESTSTIKLMITFINVTCTMDGSYKVALISNISGEMDEIIGRNVLLKIRSPAGKPTITLNADQVIDLVFPDGNYYRSSGTHTCEGLIGEPPAKLEIDITYDNGTSFHQISNSSIDLSRTNISDECRTRETLSFGLKFSSDMDGARLRCRVSDSNNDFTLSDELSLIPRNICNCGVSESYRGHPNNCKVTVHCKVEGGFAYPTGIDCATNQCRNSITGVCSDDCSDTVCNETVPSDFCTTPAPPTTTPAPSPYIVCTDTVALLNSGPAVITCYLNDTATFTVMNVTYMKSGESSVQQIASIDDSNIITMFAMADIVYISLMNNIINITISNTSCENEGTFAVVTDINGESVMDQGKLSVIRPAGKPALTLNADQVIDLVFPDGNYYRGSRTHKCEGLIGKPPARLEIDITYDNGTSFQQIPNSSIDLSRNYSSNECSTIETVSFGAKFSTDMDGARLRCRVSDSFNDFTLSDELSLIPRNICNCGVSGSFRGHPNNCKVQVYCLAEGGIAYPTGIACTTNQCRNSITGVCSDDCSDTVCNETVPSDFCTTPAPPTTTPAPSPYISCSDASVLINSGAAVMTCSLNDTATFTMINVTYRKKGDSDVQQIAMIGANNNIVMLAMQDSVIISIFDYIINITILNPSCENEGTFGIVTNINSESVEDQGTLTVQYPPEKPVLKLSVDQVVDLGFYRDTNLCTGIIGNPPRELILEIVYVNTTEYKEIPGSILQDLRRNKTISECQNYEQIEFGLSFSPEMQDSKIRCRSSENVNNDTIAEESLILIPRDICSCGDPGIYRGHPGRCDVQVLCISADMKMYPWGRACLDGQCRNSLTGTCSTDCSDAVCNEDVPADFCTTTTIPTTTPVPPKPSVDVSCNGSSIAVNTGPVNVVCYFNETLYEYINITFIMQNETIPRPVANIEASGNVVMIDQTSNRVIEIDVNVIKIKTLIASCDSGGTYGVTVDTGGTPGFDHGILEILTKPDKPSIDQHLHIVEGKNVKYTCTGNVGNPPGYIEFLVRKNGEENFTVSSIESTSSEVTRNDNCNNEQAFYHEHTITSDWNMTTIKCRAVNQRTITENDDMNSYISEEEDIITIPADYCSSPGNTYRFHPRGCDYYVWCVSSAIYALRCSESTCFASVNSTPCVLCTMAPHPCDAT</sequence>
<name>A0A6J8C8X6_MYTCO</name>
<keyword evidence="5" id="KW-1185">Reference proteome</keyword>
<feature type="region of interest" description="Disordered" evidence="1">
    <location>
        <begin position="921"/>
        <end position="998"/>
    </location>
</feature>